<accession>A0A3Q9R7N1</accession>
<dbReference type="EMBL" id="MK288021">
    <property type="protein sequence ID" value="AZU99009.1"/>
    <property type="molecule type" value="Genomic_DNA"/>
</dbReference>
<proteinExistence type="predicted"/>
<evidence type="ECO:0000313" key="1">
    <source>
        <dbReference type="EMBL" id="AZU99009.1"/>
    </source>
</evidence>
<sequence length="109" mass="12795">MIDKPLFFTRHQLKRMAKRGLSKAIIQVVVENGEWENGNKPFSHLVEYKGIVVVLYSQRVQYNVASCKLNREYTIKAEELAKKLNIDFWKSYHKIIRSIDLSEEIANII</sequence>
<name>A0A3Q9R7N1_9CAUD</name>
<protein>
    <submittedName>
        <fullName evidence="1">Uncharacterized protein</fullName>
    </submittedName>
</protein>
<reference evidence="1 2" key="1">
    <citation type="submission" date="2018-12" db="EMBL/GenBank/DDBJ databases">
        <title>Characterization of a novel siphovirus infacting Bacillus anthracis.</title>
        <authorList>
            <person name="Hu X."/>
            <person name="Wan X."/>
            <person name="Geng P."/>
            <person name="Yuan Z."/>
        </authorList>
    </citation>
    <scope>NUCLEOTIDE SEQUENCE [LARGE SCALE GENOMIC DNA]</scope>
</reference>
<dbReference type="Proteomes" id="UP000287896">
    <property type="component" value="Segment"/>
</dbReference>
<keyword evidence="2" id="KW-1185">Reference proteome</keyword>
<evidence type="ECO:0000313" key="2">
    <source>
        <dbReference type="Proteomes" id="UP000287896"/>
    </source>
</evidence>
<gene>
    <name evidence="1" type="ORF">pW2_238</name>
</gene>
<organism evidence="1 2">
    <name type="scientific">Bacillus phage pW2</name>
    <dbReference type="NCBI Taxonomy" id="2500559"/>
    <lineage>
        <taxon>Viruses</taxon>
        <taxon>Duplodnaviria</taxon>
        <taxon>Heunggongvirae</taxon>
        <taxon>Uroviricota</taxon>
        <taxon>Caudoviricetes</taxon>
        <taxon>Joanripponvirinae</taxon>
        <taxon>Sophritavirus</taxon>
        <taxon>Sophritavirus pW2</taxon>
    </lineage>
</organism>